<dbReference type="AlphaFoldDB" id="A0A645HWN5"/>
<reference evidence="1" key="1">
    <citation type="submission" date="2019-08" db="EMBL/GenBank/DDBJ databases">
        <authorList>
            <person name="Kucharzyk K."/>
            <person name="Murdoch R.W."/>
            <person name="Higgins S."/>
            <person name="Loffler F."/>
        </authorList>
    </citation>
    <scope>NUCLEOTIDE SEQUENCE</scope>
</reference>
<name>A0A645HWN5_9ZZZZ</name>
<evidence type="ECO:0000313" key="1">
    <source>
        <dbReference type="EMBL" id="MPN43270.1"/>
    </source>
</evidence>
<organism evidence="1">
    <name type="scientific">bioreactor metagenome</name>
    <dbReference type="NCBI Taxonomy" id="1076179"/>
    <lineage>
        <taxon>unclassified sequences</taxon>
        <taxon>metagenomes</taxon>
        <taxon>ecological metagenomes</taxon>
    </lineage>
</organism>
<comment type="caution">
    <text evidence="1">The sequence shown here is derived from an EMBL/GenBank/DDBJ whole genome shotgun (WGS) entry which is preliminary data.</text>
</comment>
<proteinExistence type="predicted"/>
<gene>
    <name evidence="1" type="ORF">SDC9_190829</name>
</gene>
<protein>
    <submittedName>
        <fullName evidence="1">Uncharacterized protein</fullName>
    </submittedName>
</protein>
<accession>A0A645HWN5</accession>
<dbReference type="CDD" id="cd09726">
    <property type="entry name" value="RAMP_I_III"/>
    <property type="match status" value="1"/>
</dbReference>
<sequence>MNSDICFDDLGIPYIPAKRVKGCLREGADTLINMGIDDFTDDLLKMFGDENNQGTLQFENLLIQGSSAIRAGLQAQQSGNAPIGTVGVGSWITAENVAACFTTLRSQTAINEDGYAKDNSLRVSRVLKRGLVFE</sequence>
<dbReference type="EMBL" id="VSSQ01101569">
    <property type="protein sequence ID" value="MPN43270.1"/>
    <property type="molecule type" value="Genomic_DNA"/>
</dbReference>